<feature type="compositionally biased region" description="Polar residues" evidence="2">
    <location>
        <begin position="93"/>
        <end position="104"/>
    </location>
</feature>
<feature type="compositionally biased region" description="Polar residues" evidence="2">
    <location>
        <begin position="142"/>
        <end position="166"/>
    </location>
</feature>
<evidence type="ECO:0000259" key="3">
    <source>
        <dbReference type="Pfam" id="PF04650"/>
    </source>
</evidence>
<organism evidence="4 5">
    <name type="scientific">Staphylococcus haemolyticus</name>
    <dbReference type="NCBI Taxonomy" id="1283"/>
    <lineage>
        <taxon>Bacteria</taxon>
        <taxon>Bacillati</taxon>
        <taxon>Bacillota</taxon>
        <taxon>Bacilli</taxon>
        <taxon>Bacillales</taxon>
        <taxon>Staphylococcaceae</taxon>
        <taxon>Staphylococcus</taxon>
    </lineage>
</organism>
<evidence type="ECO:0000313" key="4">
    <source>
        <dbReference type="EMBL" id="TRL78883.1"/>
    </source>
</evidence>
<keyword evidence="1" id="KW-0732">Signal</keyword>
<feature type="region of interest" description="Disordered" evidence="2">
    <location>
        <begin position="817"/>
        <end position="838"/>
    </location>
</feature>
<evidence type="ECO:0000256" key="1">
    <source>
        <dbReference type="ARBA" id="ARBA00022729"/>
    </source>
</evidence>
<sequence length="872" mass="95792">MNHRDKLQKFSIRKYAVGTFSTLIATLVFLGTHTDQAHANENINTTVEKAQQNTEPQASRDNNSNPNDAITIQNDQTSDQAAEINKQSKENDNITTEKNTIETQTSEKEITNSTSTSIKEKMEEKSPVTKDEKTNELKEKSSSIVGTQSSNQSKQQVEYSSLNPSKQIDDKLNTTKASKSDNEQKIEGKNVSKLTVLTQEIQSKLPEVETLEPSNPHIEEAKKIIVESNHFTQSSNVSQQSLLDFITRLEQTRNSLANVITRSQSGKRDPRNGQQMEKGTNFRFTTLNGRWNAGKNVIVYQRNYASLPDGRALGTGQQKNGVESITSRKTVMRAYYKHEGNSKYLVYDVFFNNDGVNFISPGSQQRLGMALLLPYKVMKLNSDGSFASDSVRNLSYAAYEKRSGRNSLLSESPSDFIIDPDNSTQMIDMLRSNQRDFGHTTFYLSFGVRPGRSFNSDANEYFHSNRNNPDLRKAVEDQRGIFSGWNYGIGIQVDPNHPEGANRAYHMHLEVKLRDNVTTAELENAWSYANTAAMGGVSKSAYTVLSGRILPEDSTLPSIENQPPVKPTINSDLVGKATTTTVIDVSTDPNTKVEIFDKNGNKIGTGTTGSNGHAYITPTRPIPEGNVTAKAYNHSDETKVSTSDPKFATDTIPPTTPVINTRLVYKAGTLTTIDVSTDPNTHVALIDKNGRIFGAGTTDASGHVIITPDRVIPEGNVTAKATDNALHPNSSVSIPVQATTLIPVMKPVINTDVAGKAFSTPVIDITSTPNTRVELLDKNNNVIGRGITGSNGHVNITPDHYLFEGNITAKAYDQTDATNNATSDPRHVTDTTPPRKPVINTNLVNKVGTRTPIDVSTDVLTRVEIFDENGKS</sequence>
<dbReference type="AlphaFoldDB" id="A0AB38PFX7"/>
<accession>A0AB38PFX7</accession>
<evidence type="ECO:0000256" key="2">
    <source>
        <dbReference type="SAM" id="MobiDB-lite"/>
    </source>
</evidence>
<feature type="compositionally biased region" description="Polar residues" evidence="2">
    <location>
        <begin position="49"/>
        <end position="80"/>
    </location>
</feature>
<gene>
    <name evidence="4" type="ORF">FNL11_00010</name>
</gene>
<dbReference type="Pfam" id="PF04650">
    <property type="entry name" value="YSIRK_signal"/>
    <property type="match status" value="1"/>
</dbReference>
<feature type="compositionally biased region" description="Basic and acidic residues" evidence="2">
    <location>
        <begin position="118"/>
        <end position="141"/>
    </location>
</feature>
<dbReference type="EMBL" id="VJMP01000001">
    <property type="protein sequence ID" value="TRL78883.1"/>
    <property type="molecule type" value="Genomic_DNA"/>
</dbReference>
<feature type="compositionally biased region" description="Basic and acidic residues" evidence="2">
    <location>
        <begin position="167"/>
        <end position="186"/>
    </location>
</feature>
<feature type="domain" description="YSIRK Gram-positive signal peptide" evidence="3">
    <location>
        <begin position="5"/>
        <end position="30"/>
    </location>
</feature>
<dbReference type="InterPro" id="IPR005877">
    <property type="entry name" value="YSIRK_signal_dom"/>
</dbReference>
<dbReference type="Proteomes" id="UP000316594">
    <property type="component" value="Unassembled WGS sequence"/>
</dbReference>
<evidence type="ECO:0000313" key="5">
    <source>
        <dbReference type="Proteomes" id="UP000316594"/>
    </source>
</evidence>
<name>A0AB38PFX7_STAHA</name>
<protein>
    <submittedName>
        <fullName evidence="4">YSIRK-type signal peptide-containing protein</fullName>
    </submittedName>
</protein>
<comment type="caution">
    <text evidence="4">The sequence shown here is derived from an EMBL/GenBank/DDBJ whole genome shotgun (WGS) entry which is preliminary data.</text>
</comment>
<proteinExistence type="predicted"/>
<dbReference type="NCBIfam" id="TIGR01168">
    <property type="entry name" value="YSIRK_signal"/>
    <property type="match status" value="1"/>
</dbReference>
<reference evidence="4 5" key="1">
    <citation type="submission" date="2019-07" db="EMBL/GenBank/DDBJ databases">
        <title>Genome Sequencing and Assembly of Staphylococcus haemolyticus SDA2.</title>
        <authorList>
            <person name="Emmons C.B."/>
            <person name="Park C."/>
            <person name="Sevigny J.L."/>
            <person name="Andam C."/>
        </authorList>
    </citation>
    <scope>NUCLEOTIDE SEQUENCE [LARGE SCALE GENOMIC DNA]</scope>
    <source>
        <strain evidence="4 5">SDA2</strain>
    </source>
</reference>
<feature type="region of interest" description="Disordered" evidence="2">
    <location>
        <begin position="49"/>
        <end position="186"/>
    </location>
</feature>